<proteinExistence type="predicted"/>
<accession>A0A314LBN5</accession>
<dbReference type="Gramene" id="OIT38982">
    <property type="protein sequence ID" value="OIT38982"/>
    <property type="gene ID" value="A4A49_65480"/>
</dbReference>
<comment type="caution">
    <text evidence="1">The sequence shown here is derived from an EMBL/GenBank/DDBJ whole genome shotgun (WGS) entry which is preliminary data.</text>
</comment>
<protein>
    <submittedName>
        <fullName evidence="1">Uncharacterized protein</fullName>
    </submittedName>
</protein>
<dbReference type="AlphaFoldDB" id="A0A314LBN5"/>
<organism evidence="1 2">
    <name type="scientific">Nicotiana attenuata</name>
    <name type="common">Coyote tobacco</name>
    <dbReference type="NCBI Taxonomy" id="49451"/>
    <lineage>
        <taxon>Eukaryota</taxon>
        <taxon>Viridiplantae</taxon>
        <taxon>Streptophyta</taxon>
        <taxon>Embryophyta</taxon>
        <taxon>Tracheophyta</taxon>
        <taxon>Spermatophyta</taxon>
        <taxon>Magnoliopsida</taxon>
        <taxon>eudicotyledons</taxon>
        <taxon>Gunneridae</taxon>
        <taxon>Pentapetalae</taxon>
        <taxon>asterids</taxon>
        <taxon>lamiids</taxon>
        <taxon>Solanales</taxon>
        <taxon>Solanaceae</taxon>
        <taxon>Nicotianoideae</taxon>
        <taxon>Nicotianeae</taxon>
        <taxon>Nicotiana</taxon>
    </lineage>
</organism>
<dbReference type="PANTHER" id="PTHR31881">
    <property type="match status" value="1"/>
</dbReference>
<dbReference type="EMBL" id="MJEQ01000155">
    <property type="protein sequence ID" value="OIT38982.1"/>
    <property type="molecule type" value="Genomic_DNA"/>
</dbReference>
<gene>
    <name evidence="1" type="ORF">A4A49_65480</name>
</gene>
<evidence type="ECO:0000313" key="1">
    <source>
        <dbReference type="EMBL" id="OIT38982.1"/>
    </source>
</evidence>
<dbReference type="PANTHER" id="PTHR31881:SF6">
    <property type="entry name" value="OS09G0494600 PROTEIN"/>
    <property type="match status" value="1"/>
</dbReference>
<evidence type="ECO:0000313" key="2">
    <source>
        <dbReference type="Proteomes" id="UP000187609"/>
    </source>
</evidence>
<feature type="non-terminal residue" evidence="1">
    <location>
        <position position="1"/>
    </location>
</feature>
<name>A0A314LBN5_NICAT</name>
<reference evidence="1" key="1">
    <citation type="submission" date="2016-11" db="EMBL/GenBank/DDBJ databases">
        <title>The genome of Nicotiana attenuata.</title>
        <authorList>
            <person name="Xu S."/>
            <person name="Brockmoeller T."/>
            <person name="Gaquerel E."/>
            <person name="Navarro A."/>
            <person name="Kuhl H."/>
            <person name="Gase K."/>
            <person name="Ling Z."/>
            <person name="Zhou W."/>
            <person name="Kreitzer C."/>
            <person name="Stanke M."/>
            <person name="Tang H."/>
            <person name="Lyons E."/>
            <person name="Pandey P."/>
            <person name="Pandey S.P."/>
            <person name="Timmermann B."/>
            <person name="Baldwin I.T."/>
        </authorList>
    </citation>
    <scope>NUCLEOTIDE SEQUENCE [LARGE SCALE GENOMIC DNA]</scope>
    <source>
        <strain evidence="1">UT</strain>
    </source>
</reference>
<dbReference type="Proteomes" id="UP000187609">
    <property type="component" value="Unassembled WGS sequence"/>
</dbReference>
<keyword evidence="2" id="KW-1185">Reference proteome</keyword>
<sequence length="100" mass="10782">KDAMELQVAVNIISQLKLLNPDLRVDPSMLRLNARSPGEGSSAQQADVQLINRLSTGSNNQGVWLRTSVVSSELAIETCCSLSYLVSSSSTFCPVFFSCS</sequence>